<protein>
    <recommendedName>
        <fullName evidence="3">Disease resistance protein At4g27190-like leucine-rich repeats domain-containing protein</fullName>
    </recommendedName>
</protein>
<feature type="domain" description="Disease resistance protein At4g27190-like leucine-rich repeats" evidence="3">
    <location>
        <begin position="379"/>
        <end position="504"/>
    </location>
</feature>
<evidence type="ECO:0000313" key="4">
    <source>
        <dbReference type="EMBL" id="KAH7521291.1"/>
    </source>
</evidence>
<accession>A0A978V1Q8</accession>
<comment type="caution">
    <text evidence="4">The sequence shown here is derived from an EMBL/GenBank/DDBJ whole genome shotgun (WGS) entry which is preliminary data.</text>
</comment>
<evidence type="ECO:0000313" key="5">
    <source>
        <dbReference type="Proteomes" id="UP000813462"/>
    </source>
</evidence>
<dbReference type="EMBL" id="JAEACU010000007">
    <property type="protein sequence ID" value="KAH7521291.1"/>
    <property type="molecule type" value="Genomic_DNA"/>
</dbReference>
<gene>
    <name evidence="4" type="ORF">FEM48_Zijuj07G0017400</name>
</gene>
<dbReference type="AlphaFoldDB" id="A0A978V1Q8"/>
<dbReference type="PANTHER" id="PTHR33463">
    <property type="entry name" value="NB-ARC DOMAIN-CONTAINING PROTEIN-RELATED"/>
    <property type="match status" value="1"/>
</dbReference>
<dbReference type="Gene3D" id="3.80.10.10">
    <property type="entry name" value="Ribonuclease Inhibitor"/>
    <property type="match status" value="2"/>
</dbReference>
<dbReference type="InterPro" id="IPR057135">
    <property type="entry name" value="At4g27190-like_LRR"/>
</dbReference>
<proteinExistence type="predicted"/>
<evidence type="ECO:0000259" key="3">
    <source>
        <dbReference type="Pfam" id="PF23247"/>
    </source>
</evidence>
<dbReference type="PANTHER" id="PTHR33463:SF209">
    <property type="entry name" value="DISEASE RESISTANCE PROTEIN RPS2-LIKE"/>
    <property type="match status" value="1"/>
</dbReference>
<dbReference type="SUPFAM" id="SSF52047">
    <property type="entry name" value="RNI-like"/>
    <property type="match status" value="1"/>
</dbReference>
<dbReference type="Proteomes" id="UP000813462">
    <property type="component" value="Unassembled WGS sequence"/>
</dbReference>
<reference evidence="4" key="1">
    <citation type="journal article" date="2021" name="Front. Plant Sci.">
        <title>Chromosome-Scale Genome Assembly for Chinese Sour Jujube and Insights Into Its Genome Evolution and Domestication Signature.</title>
        <authorList>
            <person name="Shen L.-Y."/>
            <person name="Luo H."/>
            <person name="Wang X.-L."/>
            <person name="Wang X.-M."/>
            <person name="Qiu X.-J."/>
            <person name="Liu H."/>
            <person name="Zhou S.-S."/>
            <person name="Jia K.-H."/>
            <person name="Nie S."/>
            <person name="Bao Y.-T."/>
            <person name="Zhang R.-G."/>
            <person name="Yun Q.-Z."/>
            <person name="Chai Y.-H."/>
            <person name="Lu J.-Y."/>
            <person name="Li Y."/>
            <person name="Zhao S.-W."/>
            <person name="Mao J.-F."/>
            <person name="Jia S.-G."/>
            <person name="Mao Y.-M."/>
        </authorList>
    </citation>
    <scope>NUCLEOTIDE SEQUENCE</scope>
    <source>
        <strain evidence="4">AT0</strain>
        <tissue evidence="4">Leaf</tissue>
    </source>
</reference>
<sequence>MEFVMTIGNWIATKIAEYTFEPIVRQAGYVAQYKTNIEDLQTQVDNLASLKVRVQHKVKESRSTNKKIEEDVEKWLENAGTTIEKAKKFFEEERQSNQKCLHGFCPNLKPRHQLSRKSTIIKEDVVKLQAVEKGDKSFIRQYMDPTEFCQLKFLSLVHLPQFIGFSSIGGSEDEILNNSAPLFNWKFKFPKSLEELKMKGLDRLTSIWPDHDQLVPPEFTSKFTKLSATDKQLNICRNLRIIRVDGCQSLKYVFPSSAARGLEQLVELTVTNCRSIKEIITKEEGDDDADEIIKFVFPKLEKLCLRYLPQLGSFYLGMHTYKWPSLTWMEIIECEKVEILAADISTFHHQHDQATTSPKPLFLIEKGSFPKLASLEVTAEEYLCGLLSTHAEWFPRLTKVNLICMRIKSTVSPIASLLKLPALQDLTVQRAFFKEIFTVDQVSGAVNGGLTNFKLWKLPKLMHLWDENSLALQHHAAAPPIFQNTDEVEVRECRRLKNLVPFAISFPNLKSLELSKCGGLNYLFTYSAATSLTKLESIDIEDCKTMTEIISVPSTNSGDDHDHDHTMILGGLKFLRLRNLPSLAGFCSGNSINIKMPFLQHLIVINCGVEMEISPDGILVITDSKSAERSLHLAEEQEDDDYIVYKSI</sequence>
<evidence type="ECO:0000256" key="2">
    <source>
        <dbReference type="SAM" id="Coils"/>
    </source>
</evidence>
<dbReference type="Pfam" id="PF23247">
    <property type="entry name" value="LRR_RPS2"/>
    <property type="match status" value="3"/>
</dbReference>
<feature type="domain" description="Disease resistance protein At4g27190-like leucine-rich repeats" evidence="3">
    <location>
        <begin position="233"/>
        <end position="339"/>
    </location>
</feature>
<feature type="coiled-coil region" evidence="2">
    <location>
        <begin position="30"/>
        <end position="78"/>
    </location>
</feature>
<evidence type="ECO:0000256" key="1">
    <source>
        <dbReference type="ARBA" id="ARBA00022821"/>
    </source>
</evidence>
<dbReference type="InterPro" id="IPR032675">
    <property type="entry name" value="LRR_dom_sf"/>
</dbReference>
<keyword evidence="1" id="KW-0611">Plant defense</keyword>
<keyword evidence="2" id="KW-0175">Coiled coil</keyword>
<organism evidence="4 5">
    <name type="scientific">Ziziphus jujuba var. spinosa</name>
    <dbReference type="NCBI Taxonomy" id="714518"/>
    <lineage>
        <taxon>Eukaryota</taxon>
        <taxon>Viridiplantae</taxon>
        <taxon>Streptophyta</taxon>
        <taxon>Embryophyta</taxon>
        <taxon>Tracheophyta</taxon>
        <taxon>Spermatophyta</taxon>
        <taxon>Magnoliopsida</taxon>
        <taxon>eudicotyledons</taxon>
        <taxon>Gunneridae</taxon>
        <taxon>Pentapetalae</taxon>
        <taxon>rosids</taxon>
        <taxon>fabids</taxon>
        <taxon>Rosales</taxon>
        <taxon>Rhamnaceae</taxon>
        <taxon>Paliureae</taxon>
        <taxon>Ziziphus</taxon>
    </lineage>
</organism>
<feature type="domain" description="Disease resistance protein At4g27190-like leucine-rich repeats" evidence="3">
    <location>
        <begin position="505"/>
        <end position="608"/>
    </location>
</feature>
<dbReference type="InterPro" id="IPR050905">
    <property type="entry name" value="Plant_NBS-LRR"/>
</dbReference>
<name>A0A978V1Q8_ZIZJJ</name>